<gene>
    <name evidence="1" type="ORF">NE237_000239</name>
</gene>
<dbReference type="OrthoDB" id="1845088at2759"/>
<dbReference type="AlphaFoldDB" id="A0A9Q0QX00"/>
<keyword evidence="2" id="KW-1185">Reference proteome</keyword>
<organism evidence="1 2">
    <name type="scientific">Protea cynaroides</name>
    <dbReference type="NCBI Taxonomy" id="273540"/>
    <lineage>
        <taxon>Eukaryota</taxon>
        <taxon>Viridiplantae</taxon>
        <taxon>Streptophyta</taxon>
        <taxon>Embryophyta</taxon>
        <taxon>Tracheophyta</taxon>
        <taxon>Spermatophyta</taxon>
        <taxon>Magnoliopsida</taxon>
        <taxon>Proteales</taxon>
        <taxon>Proteaceae</taxon>
        <taxon>Protea</taxon>
    </lineage>
</organism>
<reference evidence="1" key="1">
    <citation type="journal article" date="2023" name="Plant J.">
        <title>The genome of the king protea, Protea cynaroides.</title>
        <authorList>
            <person name="Chang J."/>
            <person name="Duong T.A."/>
            <person name="Schoeman C."/>
            <person name="Ma X."/>
            <person name="Roodt D."/>
            <person name="Barker N."/>
            <person name="Li Z."/>
            <person name="Van de Peer Y."/>
            <person name="Mizrachi E."/>
        </authorList>
    </citation>
    <scope>NUCLEOTIDE SEQUENCE</scope>
    <source>
        <tissue evidence="1">Young leaves</tissue>
    </source>
</reference>
<proteinExistence type="predicted"/>
<evidence type="ECO:0000313" key="2">
    <source>
        <dbReference type="Proteomes" id="UP001141806"/>
    </source>
</evidence>
<comment type="caution">
    <text evidence="1">The sequence shown here is derived from an EMBL/GenBank/DDBJ whole genome shotgun (WGS) entry which is preliminary data.</text>
</comment>
<dbReference type="Proteomes" id="UP001141806">
    <property type="component" value="Unassembled WGS sequence"/>
</dbReference>
<accession>A0A9Q0QX00</accession>
<evidence type="ECO:0000313" key="1">
    <source>
        <dbReference type="EMBL" id="KAJ4975133.1"/>
    </source>
</evidence>
<dbReference type="EMBL" id="JAMYWD010000003">
    <property type="protein sequence ID" value="KAJ4975133.1"/>
    <property type="molecule type" value="Genomic_DNA"/>
</dbReference>
<name>A0A9Q0QX00_9MAGN</name>
<protein>
    <submittedName>
        <fullName evidence="1">Uncharacterized protein</fullName>
    </submittedName>
</protein>
<sequence length="152" mass="16315">MASLSTQTENTSTDGTNTAPIAINGPNFALSARPLLKNLSLTPRVLSSHLTLLATILAMAQQLKVGQIMVVTLHILNADLHLPSLIEAYFLNHTLHHLLLISRISVLVLNDKTMGKLLFQGPAENGLHQSSMVVSIIRPVPFKGLSAISPLA</sequence>